<feature type="non-terminal residue" evidence="2">
    <location>
        <position position="1"/>
    </location>
</feature>
<comment type="caution">
    <text evidence="2">The sequence shown here is derived from an EMBL/GenBank/DDBJ whole genome shotgun (WGS) entry which is preliminary data.</text>
</comment>
<dbReference type="EMBL" id="AUSU01000115">
    <property type="protein sequence ID" value="EPS74308.1"/>
    <property type="molecule type" value="Genomic_DNA"/>
</dbReference>
<gene>
    <name evidence="2" type="ORF">M569_00451</name>
</gene>
<proteinExistence type="predicted"/>
<dbReference type="AlphaFoldDB" id="S8EE87"/>
<protein>
    <submittedName>
        <fullName evidence="2">Uncharacterized protein</fullName>
    </submittedName>
</protein>
<keyword evidence="3" id="KW-1185">Reference proteome</keyword>
<dbReference type="Proteomes" id="UP000015453">
    <property type="component" value="Unassembled WGS sequence"/>
</dbReference>
<dbReference type="PANTHER" id="PTHR33181">
    <property type="entry name" value="OS01G0778500 PROTEIN"/>
    <property type="match status" value="1"/>
</dbReference>
<sequence>SWVKSITKKARTLLNPSNNGSSPRLKKSHHFGGQEEESMVVDLEGEVMSCGYEDVQVMWSILDKS</sequence>
<reference evidence="2 3" key="1">
    <citation type="journal article" date="2013" name="BMC Genomics">
        <title>The miniature genome of a carnivorous plant Genlisea aurea contains a low number of genes and short non-coding sequences.</title>
        <authorList>
            <person name="Leushkin E.V."/>
            <person name="Sutormin R.A."/>
            <person name="Nabieva E.R."/>
            <person name="Penin A.A."/>
            <person name="Kondrashov A.S."/>
            <person name="Logacheva M.D."/>
        </authorList>
    </citation>
    <scope>NUCLEOTIDE SEQUENCE [LARGE SCALE GENOMIC DNA]</scope>
</reference>
<feature type="non-terminal residue" evidence="2">
    <location>
        <position position="65"/>
    </location>
</feature>
<evidence type="ECO:0000256" key="1">
    <source>
        <dbReference type="SAM" id="MobiDB-lite"/>
    </source>
</evidence>
<dbReference type="PANTHER" id="PTHR33181:SF59">
    <property type="entry name" value="OVATE FAMILY PROTEIN"/>
    <property type="match status" value="1"/>
</dbReference>
<name>S8EE87_9LAMI</name>
<evidence type="ECO:0000313" key="2">
    <source>
        <dbReference type="EMBL" id="EPS74308.1"/>
    </source>
</evidence>
<dbReference type="OrthoDB" id="1858060at2759"/>
<feature type="region of interest" description="Disordered" evidence="1">
    <location>
        <begin position="13"/>
        <end position="36"/>
    </location>
</feature>
<evidence type="ECO:0000313" key="3">
    <source>
        <dbReference type="Proteomes" id="UP000015453"/>
    </source>
</evidence>
<organism evidence="2 3">
    <name type="scientific">Genlisea aurea</name>
    <dbReference type="NCBI Taxonomy" id="192259"/>
    <lineage>
        <taxon>Eukaryota</taxon>
        <taxon>Viridiplantae</taxon>
        <taxon>Streptophyta</taxon>
        <taxon>Embryophyta</taxon>
        <taxon>Tracheophyta</taxon>
        <taxon>Spermatophyta</taxon>
        <taxon>Magnoliopsida</taxon>
        <taxon>eudicotyledons</taxon>
        <taxon>Gunneridae</taxon>
        <taxon>Pentapetalae</taxon>
        <taxon>asterids</taxon>
        <taxon>lamiids</taxon>
        <taxon>Lamiales</taxon>
        <taxon>Lentibulariaceae</taxon>
        <taxon>Genlisea</taxon>
    </lineage>
</organism>
<accession>S8EE87</accession>